<sequence length="389" mass="45220">MSVQAYQTAFSIWLDAKRNRFSDRLGDDTNLAKMARAEWMEMSEERKNIWREKANISAQCLRGRLRKPTRKGNTKNNPSESIDPSDAFSSLPPLILVRHILPRVLPAHYAQLHLVSRRFHRLLSYYADELPKQGFECLTFAYDWKDKFDVAEFSRRYYGSGEEECENLDGSRNDKGPSLAVLLRHQRLTKELKICYDFELRKILNTLILLAKHKHLCMTSIEFECCMSGVTEGQLKELLSHCSSDLKSFSVNRHADIGHDIITDAVVAAFVANGNLRVLDFSRPVRLTDLTLDRFPLIDNFYLYFKHERITYHGVYRFIQRFRNDQKNCSGQLSVCAFLEKPLLDLVTPDISRFETDPRSKFFEHETEWTIFKIPGDPSSPKLCLDFLC</sequence>
<dbReference type="CDD" id="cd00084">
    <property type="entry name" value="HMG-box_SF"/>
    <property type="match status" value="1"/>
</dbReference>
<accession>A0A914VNA1</accession>
<feature type="region of interest" description="Disordered" evidence="1">
    <location>
        <begin position="65"/>
        <end position="85"/>
    </location>
</feature>
<evidence type="ECO:0000313" key="2">
    <source>
        <dbReference type="Proteomes" id="UP000887566"/>
    </source>
</evidence>
<organism evidence="2 3">
    <name type="scientific">Plectus sambesii</name>
    <dbReference type="NCBI Taxonomy" id="2011161"/>
    <lineage>
        <taxon>Eukaryota</taxon>
        <taxon>Metazoa</taxon>
        <taxon>Ecdysozoa</taxon>
        <taxon>Nematoda</taxon>
        <taxon>Chromadorea</taxon>
        <taxon>Plectida</taxon>
        <taxon>Plectina</taxon>
        <taxon>Plectoidea</taxon>
        <taxon>Plectidae</taxon>
        <taxon>Plectus</taxon>
    </lineage>
</organism>
<proteinExistence type="predicted"/>
<dbReference type="Gene3D" id="1.10.30.10">
    <property type="entry name" value="High mobility group box domain"/>
    <property type="match status" value="1"/>
</dbReference>
<dbReference type="WBParaSite" id="PSAMB.scaffold2155size24990.g16635.t1">
    <property type="protein sequence ID" value="PSAMB.scaffold2155size24990.g16635.t1"/>
    <property type="gene ID" value="PSAMB.scaffold2155size24990.g16635"/>
</dbReference>
<evidence type="ECO:0000256" key="1">
    <source>
        <dbReference type="SAM" id="MobiDB-lite"/>
    </source>
</evidence>
<evidence type="ECO:0000313" key="3">
    <source>
        <dbReference type="WBParaSite" id="PSAMB.scaffold2155size24990.g16635.t1"/>
    </source>
</evidence>
<protein>
    <submittedName>
        <fullName evidence="3">F-box domain-containing protein</fullName>
    </submittedName>
</protein>
<name>A0A914VNA1_9BILA</name>
<keyword evidence="2" id="KW-1185">Reference proteome</keyword>
<dbReference type="InterPro" id="IPR036910">
    <property type="entry name" value="HMG_box_dom_sf"/>
</dbReference>
<dbReference type="AlphaFoldDB" id="A0A914VNA1"/>
<reference evidence="3" key="1">
    <citation type="submission" date="2022-11" db="UniProtKB">
        <authorList>
            <consortium name="WormBaseParasite"/>
        </authorList>
    </citation>
    <scope>IDENTIFICATION</scope>
</reference>
<dbReference type="Proteomes" id="UP000887566">
    <property type="component" value="Unplaced"/>
</dbReference>